<comment type="caution">
    <text evidence="1">The sequence shown here is derived from an EMBL/GenBank/DDBJ whole genome shotgun (WGS) entry which is preliminary data.</text>
</comment>
<accession>A0A6B0RNG0</accession>
<dbReference type="AlphaFoldDB" id="A0A6B0RNG0"/>
<evidence type="ECO:0000313" key="1">
    <source>
        <dbReference type="EMBL" id="MXQ88863.1"/>
    </source>
</evidence>
<protein>
    <submittedName>
        <fullName evidence="1">Uncharacterized protein</fullName>
    </submittedName>
</protein>
<proteinExistence type="predicted"/>
<name>A0A6B0RNG0_9CETA</name>
<dbReference type="Proteomes" id="UP000322234">
    <property type="component" value="Unassembled WGS sequence"/>
</dbReference>
<gene>
    <name evidence="1" type="ORF">E5288_WYG012238</name>
</gene>
<reference evidence="1" key="1">
    <citation type="submission" date="2019-10" db="EMBL/GenBank/DDBJ databases">
        <title>The sequence and de novo assembly of the wild yak genome.</title>
        <authorList>
            <person name="Liu Y."/>
        </authorList>
    </citation>
    <scope>NUCLEOTIDE SEQUENCE [LARGE SCALE GENOMIC DNA]</scope>
    <source>
        <strain evidence="1">WY2019</strain>
    </source>
</reference>
<dbReference type="EMBL" id="VBQZ03000050">
    <property type="protein sequence ID" value="MXQ88863.1"/>
    <property type="molecule type" value="Genomic_DNA"/>
</dbReference>
<evidence type="ECO:0000313" key="2">
    <source>
        <dbReference type="Proteomes" id="UP000322234"/>
    </source>
</evidence>
<organism evidence="1 2">
    <name type="scientific">Bos mutus</name>
    <name type="common">wild yak</name>
    <dbReference type="NCBI Taxonomy" id="72004"/>
    <lineage>
        <taxon>Eukaryota</taxon>
        <taxon>Metazoa</taxon>
        <taxon>Chordata</taxon>
        <taxon>Craniata</taxon>
        <taxon>Vertebrata</taxon>
        <taxon>Euteleostomi</taxon>
        <taxon>Mammalia</taxon>
        <taxon>Eutheria</taxon>
        <taxon>Laurasiatheria</taxon>
        <taxon>Artiodactyla</taxon>
        <taxon>Ruminantia</taxon>
        <taxon>Pecora</taxon>
        <taxon>Bovidae</taxon>
        <taxon>Bovinae</taxon>
        <taxon>Bos</taxon>
    </lineage>
</organism>
<keyword evidence="2" id="KW-1185">Reference proteome</keyword>
<sequence length="142" mass="15686">MSFYKFTCGDVIPYPLSWTDSVLSIIPRTLLKDILVTSPKFKYPQGGAEAEVGAERRRVWTGKGNGTGRGDVDFAGSGLHCDIIKRKFISSNSNKQCLCVGISTNSCNWYLLDTLSDSLLTHCHLVERGLRTAFHSLMLPVS</sequence>